<dbReference type="OrthoDB" id="2189687at2"/>
<sequence length="118" mass="13843">MLVKYRTEYQKLAMGFLSLQPDLKSLPLVQSELSWYTESHERALFLWRDNHDNYNGVIGVELSTDFVVVNEMSLTPAANNETDINTILDELDREYPDQRVMCTLPYANEVMRWEQAHE</sequence>
<protein>
    <submittedName>
        <fullName evidence="1">N-acetyltransferase</fullName>
    </submittedName>
</protein>
<dbReference type="Proteomes" id="UP000245080">
    <property type="component" value="Unassembled WGS sequence"/>
</dbReference>
<dbReference type="EMBL" id="QCXQ01000001">
    <property type="protein sequence ID" value="PWG00793.1"/>
    <property type="molecule type" value="Genomic_DNA"/>
</dbReference>
<keyword evidence="2" id="KW-1185">Reference proteome</keyword>
<dbReference type="AlphaFoldDB" id="A0A2V1N196"/>
<keyword evidence="1" id="KW-0808">Transferase</keyword>
<gene>
    <name evidence="1" type="ORF">DCM90_01045</name>
</gene>
<comment type="caution">
    <text evidence="1">The sequence shown here is derived from an EMBL/GenBank/DDBJ whole genome shotgun (WGS) entry which is preliminary data.</text>
</comment>
<proteinExistence type="predicted"/>
<organism evidence="1 2">
    <name type="scientific">Levilactobacillus bambusae</name>
    <dbReference type="NCBI Taxonomy" id="2024736"/>
    <lineage>
        <taxon>Bacteria</taxon>
        <taxon>Bacillati</taxon>
        <taxon>Bacillota</taxon>
        <taxon>Bacilli</taxon>
        <taxon>Lactobacillales</taxon>
        <taxon>Lactobacillaceae</taxon>
        <taxon>Levilactobacillus</taxon>
    </lineage>
</organism>
<dbReference type="GO" id="GO:0016740">
    <property type="term" value="F:transferase activity"/>
    <property type="evidence" value="ECO:0007669"/>
    <property type="project" value="UniProtKB-KW"/>
</dbReference>
<evidence type="ECO:0000313" key="2">
    <source>
        <dbReference type="Proteomes" id="UP000245080"/>
    </source>
</evidence>
<name>A0A2V1N196_9LACO</name>
<accession>A0A2V1N196</accession>
<evidence type="ECO:0000313" key="1">
    <source>
        <dbReference type="EMBL" id="PWG00793.1"/>
    </source>
</evidence>
<reference evidence="1 2" key="1">
    <citation type="journal article" date="2018" name="Int. J. Syst. Evol. Microbiol.">
        <title>Lactobacillus bambusae sp. nov., isolated from a traditional fermented Ma-bamboo shoots of Taiwan.</title>
        <authorList>
            <person name="Wang L.-T."/>
        </authorList>
    </citation>
    <scope>NUCLEOTIDE SEQUENCE [LARGE SCALE GENOMIC DNA]</scope>
    <source>
        <strain evidence="1 2">BS-W1</strain>
    </source>
</reference>